<gene>
    <name evidence="12" type="ORF">GA0111570_103221</name>
</gene>
<evidence type="ECO:0000256" key="7">
    <source>
        <dbReference type="ARBA" id="ARBA00023002"/>
    </source>
</evidence>
<comment type="similarity">
    <text evidence="2">Belongs to the ferredoxin--NADP reductase type 1 family.</text>
</comment>
<reference evidence="12 13" key="1">
    <citation type="submission" date="2016-06" db="EMBL/GenBank/DDBJ databases">
        <authorList>
            <person name="Olsen C.W."/>
            <person name="Carey S."/>
            <person name="Hinshaw L."/>
            <person name="Karasin A.I."/>
        </authorList>
    </citation>
    <scope>NUCLEOTIDE SEQUENCE [LARGE SCALE GENOMIC DNA]</scope>
    <source>
        <strain evidence="12 13">LZ-22</strain>
    </source>
</reference>
<dbReference type="InterPro" id="IPR021163">
    <property type="entry name" value="Ferredox_Rdtase_adrenod"/>
</dbReference>
<evidence type="ECO:0000256" key="2">
    <source>
        <dbReference type="ARBA" id="ARBA00008312"/>
    </source>
</evidence>
<feature type="binding site" evidence="10">
    <location>
        <position position="368"/>
    </location>
    <ligand>
        <name>NADP(+)</name>
        <dbReference type="ChEBI" id="CHEBI:58349"/>
    </ligand>
</feature>
<evidence type="ECO:0000256" key="5">
    <source>
        <dbReference type="ARBA" id="ARBA00022827"/>
    </source>
</evidence>
<dbReference type="Gene3D" id="3.50.50.60">
    <property type="entry name" value="FAD/NAD(P)-binding domain"/>
    <property type="match status" value="1"/>
</dbReference>
<feature type="binding site" evidence="9">
    <location>
        <position position="47"/>
    </location>
    <ligand>
        <name>FAD</name>
        <dbReference type="ChEBI" id="CHEBI:57692"/>
    </ligand>
</feature>
<dbReference type="GO" id="GO:0004324">
    <property type="term" value="F:ferredoxin-NADP+ reductase activity"/>
    <property type="evidence" value="ECO:0007669"/>
    <property type="project" value="UniProtKB-EC"/>
</dbReference>
<evidence type="ECO:0000256" key="6">
    <source>
        <dbReference type="ARBA" id="ARBA00022857"/>
    </source>
</evidence>
<dbReference type="PANTHER" id="PTHR48467:SF1">
    <property type="entry name" value="GLUTAMATE SYNTHASE 1 [NADH], CHLOROPLASTIC-LIKE"/>
    <property type="match status" value="1"/>
</dbReference>
<keyword evidence="6 10" id="KW-0521">NADP</keyword>
<evidence type="ECO:0000256" key="3">
    <source>
        <dbReference type="ARBA" id="ARBA00013223"/>
    </source>
</evidence>
<dbReference type="Pfam" id="PF07992">
    <property type="entry name" value="Pyr_redox_2"/>
    <property type="match status" value="1"/>
</dbReference>
<comment type="cofactor">
    <cofactor evidence="1 9">
        <name>FAD</name>
        <dbReference type="ChEBI" id="CHEBI:57692"/>
    </cofactor>
</comment>
<feature type="binding site" evidence="9">
    <location>
        <begin position="368"/>
        <end position="370"/>
    </location>
    <ligand>
        <name>FAD</name>
        <dbReference type="ChEBI" id="CHEBI:57692"/>
    </ligand>
</feature>
<feature type="binding site" evidence="10">
    <location>
        <position position="209"/>
    </location>
    <ligand>
        <name>NADP(+)</name>
        <dbReference type="ChEBI" id="CHEBI:58349"/>
    </ligand>
</feature>
<dbReference type="SUPFAM" id="SSF51971">
    <property type="entry name" value="Nucleotide-binding domain"/>
    <property type="match status" value="2"/>
</dbReference>
<feature type="binding site" evidence="9">
    <location>
        <position position="17"/>
    </location>
    <ligand>
        <name>FAD</name>
        <dbReference type="ChEBI" id="CHEBI:57692"/>
    </ligand>
</feature>
<dbReference type="Proteomes" id="UP000199086">
    <property type="component" value="Unassembled WGS sequence"/>
</dbReference>
<dbReference type="InterPro" id="IPR055275">
    <property type="entry name" value="Ferredox_Rdtase"/>
</dbReference>
<dbReference type="STRING" id="1577474.GA0111570_103221"/>
<evidence type="ECO:0000313" key="13">
    <source>
        <dbReference type="Proteomes" id="UP000199086"/>
    </source>
</evidence>
<evidence type="ECO:0000256" key="9">
    <source>
        <dbReference type="PIRSR" id="PIRSR000362-1"/>
    </source>
</evidence>
<evidence type="ECO:0000256" key="1">
    <source>
        <dbReference type="ARBA" id="ARBA00001974"/>
    </source>
</evidence>
<keyword evidence="4" id="KW-0285">Flavoprotein</keyword>
<organism evidence="12 13">
    <name type="scientific">Raineyella antarctica</name>
    <dbReference type="NCBI Taxonomy" id="1577474"/>
    <lineage>
        <taxon>Bacteria</taxon>
        <taxon>Bacillati</taxon>
        <taxon>Actinomycetota</taxon>
        <taxon>Actinomycetes</taxon>
        <taxon>Propionibacteriales</taxon>
        <taxon>Propionibacteriaceae</taxon>
        <taxon>Raineyella</taxon>
    </lineage>
</organism>
<accession>A0A1G6GGK8</accession>
<name>A0A1G6GGK8_9ACTN</name>
<evidence type="ECO:0000259" key="11">
    <source>
        <dbReference type="Pfam" id="PF07992"/>
    </source>
</evidence>
<evidence type="ECO:0000256" key="8">
    <source>
        <dbReference type="ARBA" id="ARBA00047776"/>
    </source>
</evidence>
<dbReference type="RefSeq" id="WP_092607752.1">
    <property type="nucleotide sequence ID" value="NZ_FMYF01000003.1"/>
</dbReference>
<keyword evidence="5 9" id="KW-0274">FAD</keyword>
<feature type="binding site" evidence="9">
    <location>
        <position position="361"/>
    </location>
    <ligand>
        <name>FAD</name>
        <dbReference type="ChEBI" id="CHEBI:57692"/>
    </ligand>
</feature>
<dbReference type="PANTHER" id="PTHR48467">
    <property type="entry name" value="GLUTAMATE SYNTHASE 1 [NADH], CHLOROPLASTIC-LIKE"/>
    <property type="match status" value="1"/>
</dbReference>
<proteinExistence type="inferred from homology"/>
<dbReference type="PRINTS" id="PR00419">
    <property type="entry name" value="ADXRDTASE"/>
</dbReference>
<feature type="binding site" evidence="9">
    <location>
        <position position="83"/>
    </location>
    <ligand>
        <name>FAD</name>
        <dbReference type="ChEBI" id="CHEBI:57692"/>
    </ligand>
</feature>
<protein>
    <recommendedName>
        <fullName evidence="3">ferredoxin--NADP(+) reductase</fullName>
        <ecNumber evidence="3">1.18.1.2</ecNumber>
    </recommendedName>
</protein>
<dbReference type="InterPro" id="IPR023753">
    <property type="entry name" value="FAD/NAD-binding_dom"/>
</dbReference>
<sequence length="454" mass="49259">MAQALPRRVAIVGAGPAGLFAAQHLVTQQDLPVLVDVYDRLPTPFGLLRYGVAPDHTSIRSVATALAQTFDSDRIRFLGHVELGLDITHEQLVEAYDAVVYAVGAAGDLMMKVPGEALPGSGSARQFVAWYGGHPDANPQSLRGVRSVACIGVGNVAVDVARILAKEPEELRSTDMPESVLAELADSEITDIWIIGRRGPQFASYTTKELRELLATPGLEVVVEPGAFDGLDDVAGLDRRTRANIEALRAVAERPPRPVGSPAPRGRLHFLFWHRPVALLGEHRVERLALERTTLDADDRVVPTGEQRTIPADLVLRAIGYRGMALPGVPFDADRGVVPNEHGRVLGPDGLPLPGEYVTGWIKRGPIGVIGTNKSDAAETVAQLLADLPGLPRHDVDPLERLRLEGIRPTSFEDWLAIDAAEIERGAETGRPRVKIEAWHELMRLCNEERAGRT</sequence>
<evidence type="ECO:0000256" key="4">
    <source>
        <dbReference type="ARBA" id="ARBA00022630"/>
    </source>
</evidence>
<dbReference type="EMBL" id="FMYF01000003">
    <property type="protein sequence ID" value="SDB81148.1"/>
    <property type="molecule type" value="Genomic_DNA"/>
</dbReference>
<keyword evidence="13" id="KW-1185">Reference proteome</keyword>
<keyword evidence="7" id="KW-0560">Oxidoreductase</keyword>
<feature type="binding site" evidence="10">
    <location>
        <begin position="197"/>
        <end position="198"/>
    </location>
    <ligand>
        <name>NADP(+)</name>
        <dbReference type="ChEBI" id="CHEBI:58349"/>
    </ligand>
</feature>
<dbReference type="EC" id="1.18.1.2" evidence="3"/>
<feature type="domain" description="FAD/NAD(P)-binding" evidence="11">
    <location>
        <begin position="8"/>
        <end position="176"/>
    </location>
</feature>
<dbReference type="AlphaFoldDB" id="A0A1G6GGK8"/>
<comment type="catalytic activity">
    <reaction evidence="8">
        <text>2 reduced [2Fe-2S]-[ferredoxin] + NADP(+) + H(+) = 2 oxidized [2Fe-2S]-[ferredoxin] + NADPH</text>
        <dbReference type="Rhea" id="RHEA:20125"/>
        <dbReference type="Rhea" id="RHEA-COMP:10000"/>
        <dbReference type="Rhea" id="RHEA-COMP:10001"/>
        <dbReference type="ChEBI" id="CHEBI:15378"/>
        <dbReference type="ChEBI" id="CHEBI:33737"/>
        <dbReference type="ChEBI" id="CHEBI:33738"/>
        <dbReference type="ChEBI" id="CHEBI:57783"/>
        <dbReference type="ChEBI" id="CHEBI:58349"/>
        <dbReference type="EC" id="1.18.1.2"/>
    </reaction>
</comment>
<evidence type="ECO:0000313" key="12">
    <source>
        <dbReference type="EMBL" id="SDB81148.1"/>
    </source>
</evidence>
<dbReference type="InterPro" id="IPR036188">
    <property type="entry name" value="FAD/NAD-bd_sf"/>
</dbReference>
<evidence type="ECO:0000256" key="10">
    <source>
        <dbReference type="PIRSR" id="PIRSR000362-2"/>
    </source>
</evidence>
<dbReference type="OrthoDB" id="289202at2"/>
<dbReference type="Gene3D" id="3.40.50.720">
    <property type="entry name" value="NAD(P)-binding Rossmann-like Domain"/>
    <property type="match status" value="1"/>
</dbReference>
<dbReference type="PIRSF" id="PIRSF000362">
    <property type="entry name" value="FNR"/>
    <property type="match status" value="1"/>
</dbReference>